<evidence type="ECO:0000313" key="4">
    <source>
        <dbReference type="Proteomes" id="UP000466586"/>
    </source>
</evidence>
<feature type="domain" description="Sialate O-acetylesterase" evidence="2">
    <location>
        <begin position="104"/>
        <end position="346"/>
    </location>
</feature>
<dbReference type="Proteomes" id="UP000466586">
    <property type="component" value="Unassembled WGS sequence"/>
</dbReference>
<dbReference type="EMBL" id="WVHT01000006">
    <property type="protein sequence ID" value="MXV51929.1"/>
    <property type="molecule type" value="Genomic_DNA"/>
</dbReference>
<keyword evidence="1" id="KW-0378">Hydrolase</keyword>
<reference evidence="3 4" key="1">
    <citation type="submission" date="2019-11" db="EMBL/GenBank/DDBJ databases">
        <title>Pedobacter sp. HMF7647 Genome sequencing and assembly.</title>
        <authorList>
            <person name="Kang H."/>
            <person name="Kim H."/>
            <person name="Joh K."/>
        </authorList>
    </citation>
    <scope>NUCLEOTIDE SEQUENCE [LARGE SCALE GENOMIC DNA]</scope>
    <source>
        <strain evidence="3 4">HMF7647</strain>
    </source>
</reference>
<organism evidence="3 4">
    <name type="scientific">Hufsiella arboris</name>
    <dbReference type="NCBI Taxonomy" id="2695275"/>
    <lineage>
        <taxon>Bacteria</taxon>
        <taxon>Pseudomonadati</taxon>
        <taxon>Bacteroidota</taxon>
        <taxon>Sphingobacteriia</taxon>
        <taxon>Sphingobacteriales</taxon>
        <taxon>Sphingobacteriaceae</taxon>
        <taxon>Hufsiella</taxon>
    </lineage>
</organism>
<dbReference type="InterPro" id="IPR005181">
    <property type="entry name" value="SASA"/>
</dbReference>
<dbReference type="InterPro" id="IPR036514">
    <property type="entry name" value="SGNH_hydro_sf"/>
</dbReference>
<dbReference type="Gene3D" id="3.40.50.1110">
    <property type="entry name" value="SGNH hydrolase"/>
    <property type="match status" value="1"/>
</dbReference>
<dbReference type="RefSeq" id="WP_160845115.1">
    <property type="nucleotide sequence ID" value="NZ_WVHT01000006.1"/>
</dbReference>
<gene>
    <name evidence="3" type="ORF">GS399_13180</name>
</gene>
<proteinExistence type="predicted"/>
<evidence type="ECO:0000313" key="3">
    <source>
        <dbReference type="EMBL" id="MXV51929.1"/>
    </source>
</evidence>
<dbReference type="PANTHER" id="PTHR22901">
    <property type="entry name" value="SIALATE O-ACETYLESTERASE"/>
    <property type="match status" value="1"/>
</dbReference>
<dbReference type="SUPFAM" id="SSF52266">
    <property type="entry name" value="SGNH hydrolase"/>
    <property type="match status" value="1"/>
</dbReference>
<dbReference type="GO" id="GO:0001681">
    <property type="term" value="F:sialate O-acetylesterase activity"/>
    <property type="evidence" value="ECO:0007669"/>
    <property type="project" value="InterPro"/>
</dbReference>
<dbReference type="GO" id="GO:0005975">
    <property type="term" value="P:carbohydrate metabolic process"/>
    <property type="evidence" value="ECO:0007669"/>
    <property type="project" value="TreeGrafter"/>
</dbReference>
<accession>A0A7K1YCV3</accession>
<comment type="caution">
    <text evidence="3">The sequence shown here is derived from an EMBL/GenBank/DDBJ whole genome shotgun (WGS) entry which is preliminary data.</text>
</comment>
<evidence type="ECO:0000256" key="1">
    <source>
        <dbReference type="ARBA" id="ARBA00022801"/>
    </source>
</evidence>
<dbReference type="AlphaFoldDB" id="A0A7K1YCV3"/>
<protein>
    <submittedName>
        <fullName evidence="3">Sialate O-acetylesterase</fullName>
    </submittedName>
</protein>
<name>A0A7K1YCV3_9SPHI</name>
<keyword evidence="4" id="KW-1185">Reference proteome</keyword>
<sequence length="466" mass="51495">MKNYQGLLLLILFALNAKAKILLPSIFSDNMVMQQNSKVAIWGKAKANAAVTMTTSWNNKKYITRSDAKGEWKLSVISTKAGGPYSIIINDGNPLVLKNILLGEVWLCSGQSNMGMPVKGYPNQPVLNSTDILLDCDNPQIRIIRYETSMSKTPQYDCTSTSWQLPNPTNVSEFSAVGYQFAQILQRKLKIPVGVIMSAVGGTRIEAWMSENSLQSFPEVKIPGLSDTSNITKNTPTVLFNAMIKPFSGYTLKGIIWYQGEANRDNPQIYDKLMGAMVSEWRQLWNSGKLPFYYVQIAPFTYKDRVGSASLLREAQAKASLQIPNSGMVVSMDVGEENSIHPRDKTTISKRLANWALANDYGMNGLPFASPVYKSHTINKNGIVISFDNAPNGLTSLNKAINAFEIAGSDKVFYPATAKVTGKGVLVQNDLVEEPVAVRYGFKDWVVGDLFNTEGLPVAPFRTDNW</sequence>
<dbReference type="PANTHER" id="PTHR22901:SF0">
    <property type="entry name" value="SIALATE O-ACETYLESTERASE"/>
    <property type="match status" value="1"/>
</dbReference>
<dbReference type="InterPro" id="IPR039329">
    <property type="entry name" value="SIAE"/>
</dbReference>
<evidence type="ECO:0000259" key="2">
    <source>
        <dbReference type="Pfam" id="PF03629"/>
    </source>
</evidence>
<dbReference type="Pfam" id="PF03629">
    <property type="entry name" value="SASA"/>
    <property type="match status" value="1"/>
</dbReference>